<proteinExistence type="predicted"/>
<sequence length="406" mass="44058">MSESVRLLRNGFIRAVMISTLFSQMGIWVRNFSVLLYVMEVTGGDSFAVSMISVAEYAPIFIFSFLGGVFADRWRPKKTMVWCECLSSLSVFIVFALLENGTWQAVFFATLCSSILSQFAQPSGMKLFKNHVRDEDAQSCMSLLQTLTSVFMVAGPMLGTFVYEQFGIEASLLATGACFLLSALALVFVPSGQEPPKSRESHSIFREMTEGIRYMFADRLLLKLSLCFALAGLGVGLIAPLHIFLVTERLDLPAEALKWISIPYGIGEIAGGIATFALAARIAPRRFLVVGLLVNGAGIMLAGLSTAVWLTMAAQFVIALLQPAIFVGNNALVMQHTGPNYIGRVMGIRTPLMTGAMLLGMSAAGALKIALSLTVVYVLAGCCFIAGILIMLPFFRSKGEWEQSEA</sequence>
<dbReference type="PANTHER" id="PTHR23513">
    <property type="entry name" value="INTEGRAL MEMBRANE EFFLUX PROTEIN-RELATED"/>
    <property type="match status" value="1"/>
</dbReference>
<dbReference type="EMBL" id="JBHUMY010000009">
    <property type="protein sequence ID" value="MFD2660592.1"/>
    <property type="molecule type" value="Genomic_DNA"/>
</dbReference>
<evidence type="ECO:0000256" key="4">
    <source>
        <dbReference type="ARBA" id="ARBA00022692"/>
    </source>
</evidence>
<dbReference type="InterPro" id="IPR020846">
    <property type="entry name" value="MFS_dom"/>
</dbReference>
<feature type="transmembrane region" description="Helical" evidence="7">
    <location>
        <begin position="81"/>
        <end position="98"/>
    </location>
</feature>
<evidence type="ECO:0000256" key="2">
    <source>
        <dbReference type="ARBA" id="ARBA00022448"/>
    </source>
</evidence>
<feature type="transmembrane region" description="Helical" evidence="7">
    <location>
        <begin position="287"/>
        <end position="310"/>
    </location>
</feature>
<evidence type="ECO:0000256" key="1">
    <source>
        <dbReference type="ARBA" id="ARBA00004651"/>
    </source>
</evidence>
<keyword evidence="5 7" id="KW-1133">Transmembrane helix</keyword>
<evidence type="ECO:0000256" key="5">
    <source>
        <dbReference type="ARBA" id="ARBA00022989"/>
    </source>
</evidence>
<keyword evidence="4 7" id="KW-0812">Transmembrane</keyword>
<feature type="transmembrane region" description="Helical" evidence="7">
    <location>
        <begin position="346"/>
        <end position="369"/>
    </location>
</feature>
<dbReference type="SUPFAM" id="SSF103473">
    <property type="entry name" value="MFS general substrate transporter"/>
    <property type="match status" value="1"/>
</dbReference>
<feature type="transmembrane region" description="Helical" evidence="7">
    <location>
        <begin position="49"/>
        <end position="69"/>
    </location>
</feature>
<dbReference type="Proteomes" id="UP001597493">
    <property type="component" value="Unassembled WGS sequence"/>
</dbReference>
<evidence type="ECO:0000313" key="10">
    <source>
        <dbReference type="Proteomes" id="UP001597493"/>
    </source>
</evidence>
<feature type="transmembrane region" description="Helical" evidence="7">
    <location>
        <begin position="168"/>
        <end position="189"/>
    </location>
</feature>
<feature type="transmembrane region" description="Helical" evidence="7">
    <location>
        <begin position="375"/>
        <end position="395"/>
    </location>
</feature>
<evidence type="ECO:0000259" key="8">
    <source>
        <dbReference type="PROSITE" id="PS50850"/>
    </source>
</evidence>
<dbReference type="CDD" id="cd06173">
    <property type="entry name" value="MFS_MefA_like"/>
    <property type="match status" value="1"/>
</dbReference>
<feature type="transmembrane region" description="Helical" evidence="7">
    <location>
        <begin position="257"/>
        <end position="280"/>
    </location>
</feature>
<protein>
    <submittedName>
        <fullName evidence="9">MFS transporter</fullName>
    </submittedName>
</protein>
<name>A0ABW5QW56_9BACL</name>
<feature type="transmembrane region" description="Helical" evidence="7">
    <location>
        <begin position="316"/>
        <end position="334"/>
    </location>
</feature>
<dbReference type="InterPro" id="IPR011701">
    <property type="entry name" value="MFS"/>
</dbReference>
<dbReference type="PROSITE" id="PS50850">
    <property type="entry name" value="MFS"/>
    <property type="match status" value="1"/>
</dbReference>
<evidence type="ECO:0000313" key="9">
    <source>
        <dbReference type="EMBL" id="MFD2660592.1"/>
    </source>
</evidence>
<reference evidence="10" key="1">
    <citation type="journal article" date="2019" name="Int. J. Syst. Evol. Microbiol.">
        <title>The Global Catalogue of Microorganisms (GCM) 10K type strain sequencing project: providing services to taxonomists for standard genome sequencing and annotation.</title>
        <authorList>
            <consortium name="The Broad Institute Genomics Platform"/>
            <consortium name="The Broad Institute Genome Sequencing Center for Infectious Disease"/>
            <person name="Wu L."/>
            <person name="Ma J."/>
        </authorList>
    </citation>
    <scope>NUCLEOTIDE SEQUENCE [LARGE SCALE GENOMIC DNA]</scope>
    <source>
        <strain evidence="10">TISTR 1827</strain>
    </source>
</reference>
<dbReference type="PANTHER" id="PTHR23513:SF6">
    <property type="entry name" value="MAJOR FACILITATOR SUPERFAMILY ASSOCIATED DOMAIN-CONTAINING PROTEIN"/>
    <property type="match status" value="1"/>
</dbReference>
<comment type="caution">
    <text evidence="9">The sequence shown here is derived from an EMBL/GenBank/DDBJ whole genome shotgun (WGS) entry which is preliminary data.</text>
</comment>
<organism evidence="9 10">
    <name type="scientific">Paenibacillus thailandensis</name>
    <dbReference type="NCBI Taxonomy" id="393250"/>
    <lineage>
        <taxon>Bacteria</taxon>
        <taxon>Bacillati</taxon>
        <taxon>Bacillota</taxon>
        <taxon>Bacilli</taxon>
        <taxon>Bacillales</taxon>
        <taxon>Paenibacillaceae</taxon>
        <taxon>Paenibacillus</taxon>
    </lineage>
</organism>
<dbReference type="Pfam" id="PF07690">
    <property type="entry name" value="MFS_1"/>
    <property type="match status" value="1"/>
</dbReference>
<dbReference type="InterPro" id="IPR036259">
    <property type="entry name" value="MFS_trans_sf"/>
</dbReference>
<dbReference type="Gene3D" id="1.20.1250.20">
    <property type="entry name" value="MFS general substrate transporter like domains"/>
    <property type="match status" value="1"/>
</dbReference>
<feature type="transmembrane region" description="Helical" evidence="7">
    <location>
        <begin position="141"/>
        <end position="162"/>
    </location>
</feature>
<evidence type="ECO:0000256" key="6">
    <source>
        <dbReference type="ARBA" id="ARBA00023136"/>
    </source>
</evidence>
<accession>A0ABW5QW56</accession>
<feature type="transmembrane region" description="Helical" evidence="7">
    <location>
        <begin position="220"/>
        <end position="245"/>
    </location>
</feature>
<evidence type="ECO:0000256" key="3">
    <source>
        <dbReference type="ARBA" id="ARBA00022475"/>
    </source>
</evidence>
<feature type="transmembrane region" description="Helical" evidence="7">
    <location>
        <begin position="104"/>
        <end position="120"/>
    </location>
</feature>
<feature type="transmembrane region" description="Helical" evidence="7">
    <location>
        <begin position="12"/>
        <end position="29"/>
    </location>
</feature>
<keyword evidence="10" id="KW-1185">Reference proteome</keyword>
<comment type="subcellular location">
    <subcellularLocation>
        <location evidence="1">Cell membrane</location>
        <topology evidence="1">Multi-pass membrane protein</topology>
    </subcellularLocation>
</comment>
<feature type="domain" description="Major facilitator superfamily (MFS) profile" evidence="8">
    <location>
        <begin position="220"/>
        <end position="406"/>
    </location>
</feature>
<dbReference type="RefSeq" id="WP_379272176.1">
    <property type="nucleotide sequence ID" value="NZ_JBHUGT010000028.1"/>
</dbReference>
<keyword evidence="6 7" id="KW-0472">Membrane</keyword>
<keyword evidence="2" id="KW-0813">Transport</keyword>
<gene>
    <name evidence="9" type="ORF">ACFSW5_10015</name>
</gene>
<keyword evidence="3" id="KW-1003">Cell membrane</keyword>
<evidence type="ECO:0000256" key="7">
    <source>
        <dbReference type="SAM" id="Phobius"/>
    </source>
</evidence>